<evidence type="ECO:0000313" key="5">
    <source>
        <dbReference type="EMBL" id="EQD58121.1"/>
    </source>
</evidence>
<dbReference type="InterPro" id="IPR000794">
    <property type="entry name" value="Beta-ketoacyl_synthase"/>
</dbReference>
<dbReference type="InterPro" id="IPR014030">
    <property type="entry name" value="Ketoacyl_synth_N"/>
</dbReference>
<reference evidence="5" key="2">
    <citation type="journal article" date="2014" name="ISME J.">
        <title>Microbial stratification in low pH oxic and suboxic macroscopic growths along an acid mine drainage.</title>
        <authorList>
            <person name="Mendez-Garcia C."/>
            <person name="Mesa V."/>
            <person name="Sprenger R.R."/>
            <person name="Richter M."/>
            <person name="Diez M.S."/>
            <person name="Solano J."/>
            <person name="Bargiela R."/>
            <person name="Golyshina O.V."/>
            <person name="Manteca A."/>
            <person name="Ramos J.L."/>
            <person name="Gallego J.R."/>
            <person name="Llorente I."/>
            <person name="Martins Dos Santos V.A."/>
            <person name="Jensen O.N."/>
            <person name="Pelaez A.I."/>
            <person name="Sanchez J."/>
            <person name="Ferrer M."/>
        </authorList>
    </citation>
    <scope>NUCLEOTIDE SEQUENCE</scope>
</reference>
<feature type="region of interest" description="Disordered" evidence="3">
    <location>
        <begin position="1"/>
        <end position="24"/>
    </location>
</feature>
<dbReference type="SUPFAM" id="SSF53901">
    <property type="entry name" value="Thiolase-like"/>
    <property type="match status" value="1"/>
</dbReference>
<dbReference type="PROSITE" id="PS52004">
    <property type="entry name" value="KS3_2"/>
    <property type="match status" value="1"/>
</dbReference>
<dbReference type="PANTHER" id="PTHR11712">
    <property type="entry name" value="POLYKETIDE SYNTHASE-RELATED"/>
    <property type="match status" value="1"/>
</dbReference>
<dbReference type="InterPro" id="IPR016039">
    <property type="entry name" value="Thiolase-like"/>
</dbReference>
<protein>
    <submittedName>
        <fullName evidence="5">3-oxoacyl-[acyl-carrier-protein] synthase II</fullName>
    </submittedName>
</protein>
<name>T1ABJ6_9ZZZZ</name>
<dbReference type="Gene3D" id="3.40.47.10">
    <property type="match status" value="1"/>
</dbReference>
<dbReference type="GO" id="GO:0004315">
    <property type="term" value="F:3-oxoacyl-[acyl-carrier-protein] synthase activity"/>
    <property type="evidence" value="ECO:0007669"/>
    <property type="project" value="TreeGrafter"/>
</dbReference>
<dbReference type="GO" id="GO:0006633">
    <property type="term" value="P:fatty acid biosynthetic process"/>
    <property type="evidence" value="ECO:0007669"/>
    <property type="project" value="TreeGrafter"/>
</dbReference>
<feature type="domain" description="Ketosynthase family 3 (KS3)" evidence="4">
    <location>
        <begin position="1"/>
        <end position="210"/>
    </location>
</feature>
<accession>T1ABJ6</accession>
<dbReference type="Pfam" id="PF02801">
    <property type="entry name" value="Ketoacyl-synt_C"/>
    <property type="match status" value="1"/>
</dbReference>
<dbReference type="GO" id="GO:0005829">
    <property type="term" value="C:cytosol"/>
    <property type="evidence" value="ECO:0007669"/>
    <property type="project" value="TreeGrafter"/>
</dbReference>
<evidence type="ECO:0000256" key="1">
    <source>
        <dbReference type="ARBA" id="ARBA00008467"/>
    </source>
</evidence>
<comment type="similarity">
    <text evidence="1">Belongs to the thiolase-like superfamily. Beta-ketoacyl-ACP synthases family.</text>
</comment>
<dbReference type="SMART" id="SM00825">
    <property type="entry name" value="PKS_KS"/>
    <property type="match status" value="1"/>
</dbReference>
<dbReference type="CDD" id="cd00834">
    <property type="entry name" value="KAS_I_II"/>
    <property type="match status" value="1"/>
</dbReference>
<dbReference type="InterPro" id="IPR014031">
    <property type="entry name" value="Ketoacyl_synth_C"/>
</dbReference>
<reference evidence="5" key="1">
    <citation type="submission" date="2013-08" db="EMBL/GenBank/DDBJ databases">
        <authorList>
            <person name="Mendez C."/>
            <person name="Richter M."/>
            <person name="Ferrer M."/>
            <person name="Sanchez J."/>
        </authorList>
    </citation>
    <scope>NUCLEOTIDE SEQUENCE</scope>
</reference>
<feature type="non-terminal residue" evidence="5">
    <location>
        <position position="1"/>
    </location>
</feature>
<evidence type="ECO:0000256" key="3">
    <source>
        <dbReference type="SAM" id="MobiDB-lite"/>
    </source>
</evidence>
<dbReference type="Pfam" id="PF00109">
    <property type="entry name" value="ketoacyl-synt"/>
    <property type="match status" value="1"/>
</dbReference>
<dbReference type="FunFam" id="3.40.47.10:FF:000015">
    <property type="entry name" value="3-oxoacyl-[acyl-carrier-protein] synthase, mitochondrial"/>
    <property type="match status" value="1"/>
</dbReference>
<comment type="caution">
    <text evidence="5">The sequence shown here is derived from an EMBL/GenBank/DDBJ whole genome shotgun (WGS) entry which is preliminary data.</text>
</comment>
<sequence>GFCSARALSTRNDDPGGASRPWDRDRDGFVLSDGAAVLVIESLEHARSRGARIWAELIGFGVSGDAYHITAPPDDGAGAALCMRNALKDAGIAPEAVDYVNAHGTSTVVGDLAESRAIHTVWGAHASRLAISSTKSVTGHLLGAAGAIESIFSILAIRDQVIPATFNLEHPDPECDLDYVPNQSREARLKVVLSNSFGFGGTNGTLVFRACP</sequence>
<dbReference type="EMBL" id="AUZX01007802">
    <property type="protein sequence ID" value="EQD58121.1"/>
    <property type="molecule type" value="Genomic_DNA"/>
</dbReference>
<gene>
    <name evidence="5" type="ORF">B1A_10948</name>
</gene>
<proteinExistence type="inferred from homology"/>
<organism evidence="5">
    <name type="scientific">mine drainage metagenome</name>
    <dbReference type="NCBI Taxonomy" id="410659"/>
    <lineage>
        <taxon>unclassified sequences</taxon>
        <taxon>metagenomes</taxon>
        <taxon>ecological metagenomes</taxon>
    </lineage>
</organism>
<keyword evidence="2" id="KW-0808">Transferase</keyword>
<dbReference type="PANTHER" id="PTHR11712:SF336">
    <property type="entry name" value="3-OXOACYL-[ACYL-CARRIER-PROTEIN] SYNTHASE, MITOCHONDRIAL"/>
    <property type="match status" value="1"/>
</dbReference>
<evidence type="ECO:0000256" key="2">
    <source>
        <dbReference type="ARBA" id="ARBA00022679"/>
    </source>
</evidence>
<evidence type="ECO:0000259" key="4">
    <source>
        <dbReference type="PROSITE" id="PS52004"/>
    </source>
</evidence>
<dbReference type="InterPro" id="IPR020841">
    <property type="entry name" value="PKS_Beta-ketoAc_synthase_dom"/>
</dbReference>
<dbReference type="AlphaFoldDB" id="T1ABJ6"/>